<dbReference type="SUPFAM" id="SSF49401">
    <property type="entry name" value="Bacterial adhesins"/>
    <property type="match status" value="1"/>
</dbReference>
<evidence type="ECO:0000313" key="7">
    <source>
        <dbReference type="EMBL" id="BBG29469.1"/>
    </source>
</evidence>
<comment type="similarity">
    <text evidence="2">Belongs to the fimbrial protein family.</text>
</comment>
<dbReference type="Gene3D" id="2.60.40.1090">
    <property type="entry name" value="Fimbrial-type adhesion domain"/>
    <property type="match status" value="1"/>
</dbReference>
<evidence type="ECO:0000256" key="2">
    <source>
        <dbReference type="ARBA" id="ARBA00006671"/>
    </source>
</evidence>
<dbReference type="STRING" id="1123510.GCA_000620025_02012"/>
<feature type="signal peptide" evidence="5">
    <location>
        <begin position="1"/>
        <end position="22"/>
    </location>
</feature>
<gene>
    <name evidence="7" type="ORF">ZBT109_0693</name>
</gene>
<dbReference type="RefSeq" id="WP_027705119.1">
    <property type="nucleotide sequence ID" value="NZ_AP018933.1"/>
</dbReference>
<proteinExistence type="inferred from homology"/>
<reference evidence="7 8" key="1">
    <citation type="submission" date="2018-09" db="EMBL/GenBank/DDBJ databases">
        <title>Zymobacter palmae IAM14233 (=T109) whole genome analysis.</title>
        <authorList>
            <person name="Yanase H."/>
        </authorList>
    </citation>
    <scope>NUCLEOTIDE SEQUENCE [LARGE SCALE GENOMIC DNA]</scope>
    <source>
        <strain evidence="7 8">IAM14233</strain>
    </source>
</reference>
<keyword evidence="3 5" id="KW-0732">Signal</keyword>
<feature type="chain" id="PRO_5017013280" evidence="5">
    <location>
        <begin position="23"/>
        <end position="183"/>
    </location>
</feature>
<dbReference type="InterPro" id="IPR050263">
    <property type="entry name" value="Bact_Fimbrial_Adh_Pro"/>
</dbReference>
<comment type="subcellular location">
    <subcellularLocation>
        <location evidence="1">Fimbrium</location>
    </subcellularLocation>
</comment>
<evidence type="ECO:0000256" key="4">
    <source>
        <dbReference type="ARBA" id="ARBA00023263"/>
    </source>
</evidence>
<dbReference type="AlphaFoldDB" id="A0A348HCW7"/>
<dbReference type="GO" id="GO:0009289">
    <property type="term" value="C:pilus"/>
    <property type="evidence" value="ECO:0007669"/>
    <property type="project" value="UniProtKB-SubCell"/>
</dbReference>
<dbReference type="InterPro" id="IPR000259">
    <property type="entry name" value="Adhesion_dom_fimbrial"/>
</dbReference>
<evidence type="ECO:0000256" key="3">
    <source>
        <dbReference type="ARBA" id="ARBA00022729"/>
    </source>
</evidence>
<sequence length="183" mass="18272">MKRIAWLGAVALAGVLPLAASAADTPAASQTAPGGKIHFVGTAVNAACAVDANSVNQEVQLGQVRTAKLTKNALSSSRIPFKIMLGDCDTSTYKSAAVSFTGTAATGYTNVLQAGEGSSAATGVGIQIFDSTGTAVTLGTPSSTFSLNNGSNELDFNASFYGTSDAATAGDASATANFNITYS</sequence>
<dbReference type="Proteomes" id="UP000267342">
    <property type="component" value="Chromosome"/>
</dbReference>
<dbReference type="InterPro" id="IPR008966">
    <property type="entry name" value="Adhesion_dom_sf"/>
</dbReference>
<organism evidence="7 8">
    <name type="scientific">Zymobacter palmae</name>
    <dbReference type="NCBI Taxonomy" id="33074"/>
    <lineage>
        <taxon>Bacteria</taxon>
        <taxon>Pseudomonadati</taxon>
        <taxon>Pseudomonadota</taxon>
        <taxon>Gammaproteobacteria</taxon>
        <taxon>Oceanospirillales</taxon>
        <taxon>Halomonadaceae</taxon>
        <taxon>Zymobacter group</taxon>
        <taxon>Zymobacter</taxon>
    </lineage>
</organism>
<dbReference type="GO" id="GO:0043709">
    <property type="term" value="P:cell adhesion involved in single-species biofilm formation"/>
    <property type="evidence" value="ECO:0007669"/>
    <property type="project" value="TreeGrafter"/>
</dbReference>
<dbReference type="PANTHER" id="PTHR33420">
    <property type="entry name" value="FIMBRIAL SUBUNIT ELFA-RELATED"/>
    <property type="match status" value="1"/>
</dbReference>
<accession>A0A348HCW7</accession>
<keyword evidence="8" id="KW-1185">Reference proteome</keyword>
<evidence type="ECO:0000259" key="6">
    <source>
        <dbReference type="Pfam" id="PF00419"/>
    </source>
</evidence>
<protein>
    <submittedName>
        <fullName evidence="7">P pilus assembly protein, pilin FimA</fullName>
    </submittedName>
</protein>
<dbReference type="InterPro" id="IPR036937">
    <property type="entry name" value="Adhesion_dom_fimbrial_sf"/>
</dbReference>
<dbReference type="PANTHER" id="PTHR33420:SF12">
    <property type="entry name" value="FIMBRIN-LIKE PROTEIN FIMI-RELATED"/>
    <property type="match status" value="1"/>
</dbReference>
<dbReference type="OrthoDB" id="8586454at2"/>
<feature type="domain" description="Fimbrial-type adhesion" evidence="6">
    <location>
        <begin position="37"/>
        <end position="182"/>
    </location>
</feature>
<dbReference type="EMBL" id="AP018933">
    <property type="protein sequence ID" value="BBG29469.1"/>
    <property type="molecule type" value="Genomic_DNA"/>
</dbReference>
<evidence type="ECO:0000256" key="1">
    <source>
        <dbReference type="ARBA" id="ARBA00004561"/>
    </source>
</evidence>
<keyword evidence="4" id="KW-0281">Fimbrium</keyword>
<evidence type="ECO:0000256" key="5">
    <source>
        <dbReference type="SAM" id="SignalP"/>
    </source>
</evidence>
<dbReference type="KEGG" id="zpl:ZBT109_0693"/>
<evidence type="ECO:0000313" key="8">
    <source>
        <dbReference type="Proteomes" id="UP000267342"/>
    </source>
</evidence>
<dbReference type="Pfam" id="PF00419">
    <property type="entry name" value="Fimbrial"/>
    <property type="match status" value="1"/>
</dbReference>
<name>A0A348HCW7_9GAMM</name>